<evidence type="ECO:0000256" key="2">
    <source>
        <dbReference type="ARBA" id="ARBA00022692"/>
    </source>
</evidence>
<sequence length="463" mass="51834">MGIMMYLHSLKFTHAMEKWFKICLLLCLFGVLKELRPSEPFLTQYLVGPWKNLTTDQVYSEIFPVWTYSYLALLVVVFLVTDFLLYKPVIVFEGICYVMTWCVLIWGQGVAAMQGVEFLYAAATATQIAYNTYIYAQVPLSKFQVVTAYTQAALLTGRCVAGILGQVLVATGLCDYYTLNFISLAFVSAATVVACFLPSVSQSIYFHRGKPREDDKAQDQLNSQPTPNVKDVHQITTEDSDSEPEWTLTSVYRLLWIDFKASFSNAYMLKWSLWWAFAMCGYFQVLNYIQPLWETVAYSSGATNIYNGAVEALHTFLSALAIVAIGYTPVNWSVYGEPVIAVISLFEGAMLYIAGTSNELWVTYVTYMAFCITYSVLITIASSEVAKGLKQESYGLVFGINTFLALFFQTILTLIVADSAGLALAPPDQFKVYGGYYVVLGVVFISMAAYNAGRRSDRYRAET</sequence>
<evidence type="ECO:0000256" key="1">
    <source>
        <dbReference type="ARBA" id="ARBA00005773"/>
    </source>
</evidence>
<feature type="transmembrane region" description="Helical" evidence="8">
    <location>
        <begin position="88"/>
        <end position="106"/>
    </location>
</feature>
<keyword evidence="7" id="KW-0813">Transport</keyword>
<dbReference type="InterPro" id="IPR036259">
    <property type="entry name" value="MFS_trans_sf"/>
</dbReference>
<keyword evidence="5 7" id="KW-0472">Membrane</keyword>
<name>A0AAD5L2E3_9CRUS</name>
<evidence type="ECO:0000256" key="6">
    <source>
        <dbReference type="ARBA" id="ARBA00023180"/>
    </source>
</evidence>
<evidence type="ECO:0000256" key="4">
    <source>
        <dbReference type="ARBA" id="ARBA00022989"/>
    </source>
</evidence>
<reference evidence="9 10" key="1">
    <citation type="submission" date="2022-05" db="EMBL/GenBank/DDBJ databases">
        <title>A multi-omics perspective on studying reproductive biology in Daphnia sinensis.</title>
        <authorList>
            <person name="Jia J."/>
        </authorList>
    </citation>
    <scope>NUCLEOTIDE SEQUENCE [LARGE SCALE GENOMIC DNA]</scope>
    <source>
        <strain evidence="9 10">WSL</strain>
    </source>
</reference>
<keyword evidence="2 8" id="KW-0812">Transmembrane</keyword>
<evidence type="ECO:0000256" key="8">
    <source>
        <dbReference type="SAM" id="Phobius"/>
    </source>
</evidence>
<evidence type="ECO:0000313" key="10">
    <source>
        <dbReference type="Proteomes" id="UP000820818"/>
    </source>
</evidence>
<dbReference type="EMBL" id="WJBH02000008">
    <property type="protein sequence ID" value="KAI9553970.1"/>
    <property type="molecule type" value="Genomic_DNA"/>
</dbReference>
<dbReference type="Pfam" id="PF01770">
    <property type="entry name" value="Folate_carrier"/>
    <property type="match status" value="1"/>
</dbReference>
<comment type="subcellular location">
    <subcellularLocation>
        <location evidence="7">Membrane</location>
        <topology evidence="7">Multi-pass membrane protein</topology>
    </subcellularLocation>
</comment>
<evidence type="ECO:0000256" key="7">
    <source>
        <dbReference type="PIRNR" id="PIRNR028739"/>
    </source>
</evidence>
<dbReference type="NCBIfam" id="TIGR00806">
    <property type="entry name" value="rfc"/>
    <property type="match status" value="1"/>
</dbReference>
<dbReference type="GO" id="GO:0005542">
    <property type="term" value="F:folic acid binding"/>
    <property type="evidence" value="ECO:0007669"/>
    <property type="project" value="UniProtKB-KW"/>
</dbReference>
<dbReference type="PIRSF" id="PIRSF028739">
    <property type="entry name" value="Folate_carrier"/>
    <property type="match status" value="1"/>
</dbReference>
<keyword evidence="6" id="KW-0325">Glycoprotein</keyword>
<organism evidence="9 10">
    <name type="scientific">Daphnia sinensis</name>
    <dbReference type="NCBI Taxonomy" id="1820382"/>
    <lineage>
        <taxon>Eukaryota</taxon>
        <taxon>Metazoa</taxon>
        <taxon>Ecdysozoa</taxon>
        <taxon>Arthropoda</taxon>
        <taxon>Crustacea</taxon>
        <taxon>Branchiopoda</taxon>
        <taxon>Diplostraca</taxon>
        <taxon>Cladocera</taxon>
        <taxon>Anomopoda</taxon>
        <taxon>Daphniidae</taxon>
        <taxon>Daphnia</taxon>
        <taxon>Daphnia similis group</taxon>
    </lineage>
</organism>
<comment type="similarity">
    <text evidence="1 7">Belongs to the reduced folate carrier (RFC) transporter (TC 2.A.48) family.</text>
</comment>
<keyword evidence="3" id="KW-0290">Folate-binding</keyword>
<dbReference type="FunFam" id="1.20.1250.20:FF:000298">
    <property type="entry name" value="Thiamine transporter"/>
    <property type="match status" value="1"/>
</dbReference>
<dbReference type="GO" id="GO:0005886">
    <property type="term" value="C:plasma membrane"/>
    <property type="evidence" value="ECO:0007669"/>
    <property type="project" value="UniProtKB-UniRule"/>
</dbReference>
<feature type="transmembrane region" description="Helical" evidence="8">
    <location>
        <begin position="394"/>
        <end position="416"/>
    </location>
</feature>
<feature type="transmembrane region" description="Helical" evidence="8">
    <location>
        <begin position="61"/>
        <end position="81"/>
    </location>
</feature>
<feature type="transmembrane region" description="Helical" evidence="8">
    <location>
        <begin position="118"/>
        <end position="136"/>
    </location>
</feature>
<feature type="transmembrane region" description="Helical" evidence="8">
    <location>
        <begin position="436"/>
        <end position="453"/>
    </location>
</feature>
<dbReference type="SUPFAM" id="SSF103473">
    <property type="entry name" value="MFS general substrate transporter"/>
    <property type="match status" value="1"/>
</dbReference>
<dbReference type="PANTHER" id="PTHR10686">
    <property type="entry name" value="FOLATE TRANSPORTER"/>
    <property type="match status" value="1"/>
</dbReference>
<feature type="transmembrane region" description="Helical" evidence="8">
    <location>
        <begin position="334"/>
        <end position="355"/>
    </location>
</feature>
<dbReference type="GO" id="GO:0090482">
    <property type="term" value="F:vitamin transmembrane transporter activity"/>
    <property type="evidence" value="ECO:0007669"/>
    <property type="project" value="InterPro"/>
</dbReference>
<protein>
    <recommendedName>
        <fullName evidence="11">Thiamine transporter 2</fullName>
    </recommendedName>
</protein>
<keyword evidence="10" id="KW-1185">Reference proteome</keyword>
<proteinExistence type="inferred from homology"/>
<keyword evidence="4 8" id="KW-1133">Transmembrane helix</keyword>
<dbReference type="Proteomes" id="UP000820818">
    <property type="component" value="Linkage Group LG8"/>
</dbReference>
<evidence type="ECO:0000313" key="9">
    <source>
        <dbReference type="EMBL" id="KAI9553970.1"/>
    </source>
</evidence>
<comment type="caution">
    <text evidence="9">The sequence shown here is derived from an EMBL/GenBank/DDBJ whole genome shotgun (WGS) entry which is preliminary data.</text>
</comment>
<feature type="transmembrane region" description="Helical" evidence="8">
    <location>
        <begin position="305"/>
        <end position="327"/>
    </location>
</feature>
<evidence type="ECO:0008006" key="11">
    <source>
        <dbReference type="Google" id="ProtNLM"/>
    </source>
</evidence>
<evidence type="ECO:0000256" key="5">
    <source>
        <dbReference type="ARBA" id="ARBA00023136"/>
    </source>
</evidence>
<dbReference type="AlphaFoldDB" id="A0AAD5L2E3"/>
<feature type="transmembrane region" description="Helical" evidence="8">
    <location>
        <begin position="273"/>
        <end position="293"/>
    </location>
</feature>
<dbReference type="PANTHER" id="PTHR10686:SF18">
    <property type="entry name" value="IP11787P-RELATED"/>
    <property type="match status" value="1"/>
</dbReference>
<accession>A0AAD5L2E3</accession>
<feature type="transmembrane region" description="Helical" evidence="8">
    <location>
        <begin position="181"/>
        <end position="200"/>
    </location>
</feature>
<gene>
    <name evidence="9" type="ORF">GHT06_019241</name>
</gene>
<dbReference type="Gene3D" id="1.20.1250.20">
    <property type="entry name" value="MFS general substrate transporter like domains"/>
    <property type="match status" value="1"/>
</dbReference>
<feature type="transmembrane region" description="Helical" evidence="8">
    <location>
        <begin position="361"/>
        <end position="382"/>
    </location>
</feature>
<evidence type="ECO:0000256" key="3">
    <source>
        <dbReference type="ARBA" id="ARBA00022954"/>
    </source>
</evidence>
<dbReference type="InterPro" id="IPR002666">
    <property type="entry name" value="Folate_carrier"/>
</dbReference>